<gene>
    <name evidence="3" type="ORF">K7432_012391</name>
</gene>
<dbReference type="EMBL" id="JASJQH010007947">
    <property type="protein sequence ID" value="KAK9696577.1"/>
    <property type="molecule type" value="Genomic_DNA"/>
</dbReference>
<feature type="domain" description="Hypervirulence associated protein TUDOR" evidence="2">
    <location>
        <begin position="74"/>
        <end position="136"/>
    </location>
</feature>
<dbReference type="Pfam" id="PF11160">
    <property type="entry name" value="Hva1_TUDOR"/>
    <property type="match status" value="1"/>
</dbReference>
<evidence type="ECO:0000313" key="3">
    <source>
        <dbReference type="EMBL" id="KAK9696577.1"/>
    </source>
</evidence>
<name>A0ABR2VSB7_9FUNG</name>
<protein>
    <recommendedName>
        <fullName evidence="2">Hypervirulence associated protein TUDOR domain-containing protein</fullName>
    </recommendedName>
</protein>
<proteinExistence type="predicted"/>
<keyword evidence="4" id="KW-1185">Reference proteome</keyword>
<feature type="region of interest" description="Disordered" evidence="1">
    <location>
        <begin position="122"/>
        <end position="142"/>
    </location>
</feature>
<dbReference type="InterPro" id="IPR021331">
    <property type="entry name" value="Hva1_TUDOR"/>
</dbReference>
<evidence type="ECO:0000256" key="1">
    <source>
        <dbReference type="SAM" id="MobiDB-lite"/>
    </source>
</evidence>
<evidence type="ECO:0000259" key="2">
    <source>
        <dbReference type="Pfam" id="PF11160"/>
    </source>
</evidence>
<sequence>MTSPTDIICRKHNEVAGECSPNEMSCFNDDPPDRIKRKQVLEYKKSRVLPSIPHSPPIFPIVSLPNMPEQYQEGDRVEYHPVGTAPQLSTGKINKVLTHNEVVGDNPVEIKADENRPRYLIENDNTHKETAYKQESITRKID</sequence>
<reference evidence="3 4" key="1">
    <citation type="submission" date="2023-04" db="EMBL/GenBank/DDBJ databases">
        <title>Genome of Basidiobolus ranarum AG-B5.</title>
        <authorList>
            <person name="Stajich J.E."/>
            <person name="Carter-House D."/>
            <person name="Gryganskyi A."/>
        </authorList>
    </citation>
    <scope>NUCLEOTIDE SEQUENCE [LARGE SCALE GENOMIC DNA]</scope>
    <source>
        <strain evidence="3 4">AG-B5</strain>
    </source>
</reference>
<evidence type="ECO:0000313" key="4">
    <source>
        <dbReference type="Proteomes" id="UP001479436"/>
    </source>
</evidence>
<comment type="caution">
    <text evidence="3">The sequence shown here is derived from an EMBL/GenBank/DDBJ whole genome shotgun (WGS) entry which is preliminary data.</text>
</comment>
<organism evidence="3 4">
    <name type="scientific">Basidiobolus ranarum</name>
    <dbReference type="NCBI Taxonomy" id="34480"/>
    <lineage>
        <taxon>Eukaryota</taxon>
        <taxon>Fungi</taxon>
        <taxon>Fungi incertae sedis</taxon>
        <taxon>Zoopagomycota</taxon>
        <taxon>Entomophthoromycotina</taxon>
        <taxon>Basidiobolomycetes</taxon>
        <taxon>Basidiobolales</taxon>
        <taxon>Basidiobolaceae</taxon>
        <taxon>Basidiobolus</taxon>
    </lineage>
</organism>
<dbReference type="Proteomes" id="UP001479436">
    <property type="component" value="Unassembled WGS sequence"/>
</dbReference>
<accession>A0ABR2VSB7</accession>